<keyword evidence="1" id="KW-0732">Signal</keyword>
<gene>
    <name evidence="2" type="ORF">NDU88_005540</name>
</gene>
<dbReference type="Proteomes" id="UP001066276">
    <property type="component" value="Chromosome 7"/>
</dbReference>
<reference evidence="2" key="1">
    <citation type="journal article" date="2022" name="bioRxiv">
        <title>Sequencing and chromosome-scale assembly of the giantPleurodeles waltlgenome.</title>
        <authorList>
            <person name="Brown T."/>
            <person name="Elewa A."/>
            <person name="Iarovenko S."/>
            <person name="Subramanian E."/>
            <person name="Araus A.J."/>
            <person name="Petzold A."/>
            <person name="Susuki M."/>
            <person name="Suzuki K.-i.T."/>
            <person name="Hayashi T."/>
            <person name="Toyoda A."/>
            <person name="Oliveira C."/>
            <person name="Osipova E."/>
            <person name="Leigh N.D."/>
            <person name="Simon A."/>
            <person name="Yun M.H."/>
        </authorList>
    </citation>
    <scope>NUCLEOTIDE SEQUENCE</scope>
    <source>
        <strain evidence="2">20211129_DDA</strain>
        <tissue evidence="2">Liver</tissue>
    </source>
</reference>
<proteinExistence type="predicted"/>
<feature type="chain" id="PRO_5043843517" evidence="1">
    <location>
        <begin position="19"/>
        <end position="84"/>
    </location>
</feature>
<accession>A0AAV7PFP9</accession>
<evidence type="ECO:0000256" key="1">
    <source>
        <dbReference type="SAM" id="SignalP"/>
    </source>
</evidence>
<keyword evidence="3" id="KW-1185">Reference proteome</keyword>
<dbReference type="AlphaFoldDB" id="A0AAV7PFP9"/>
<sequence length="84" mass="9598">MKTALCLILLALPMSALAAPITEECILSKELYEHFKQLSLHGFQVETPSENNDNDNCETDFMDVQDFLSKLKEFISDVQRQFCP</sequence>
<name>A0AAV7PFP9_PLEWA</name>
<dbReference type="EMBL" id="JANPWB010000011">
    <property type="protein sequence ID" value="KAJ1127137.1"/>
    <property type="molecule type" value="Genomic_DNA"/>
</dbReference>
<comment type="caution">
    <text evidence="2">The sequence shown here is derived from an EMBL/GenBank/DDBJ whole genome shotgun (WGS) entry which is preliminary data.</text>
</comment>
<evidence type="ECO:0000313" key="2">
    <source>
        <dbReference type="EMBL" id="KAJ1127137.1"/>
    </source>
</evidence>
<protein>
    <submittedName>
        <fullName evidence="2">Uncharacterized protein</fullName>
    </submittedName>
</protein>
<feature type="signal peptide" evidence="1">
    <location>
        <begin position="1"/>
        <end position="18"/>
    </location>
</feature>
<organism evidence="2 3">
    <name type="scientific">Pleurodeles waltl</name>
    <name type="common">Iberian ribbed newt</name>
    <dbReference type="NCBI Taxonomy" id="8319"/>
    <lineage>
        <taxon>Eukaryota</taxon>
        <taxon>Metazoa</taxon>
        <taxon>Chordata</taxon>
        <taxon>Craniata</taxon>
        <taxon>Vertebrata</taxon>
        <taxon>Euteleostomi</taxon>
        <taxon>Amphibia</taxon>
        <taxon>Batrachia</taxon>
        <taxon>Caudata</taxon>
        <taxon>Salamandroidea</taxon>
        <taxon>Salamandridae</taxon>
        <taxon>Pleurodelinae</taxon>
        <taxon>Pleurodeles</taxon>
    </lineage>
</organism>
<evidence type="ECO:0000313" key="3">
    <source>
        <dbReference type="Proteomes" id="UP001066276"/>
    </source>
</evidence>